<evidence type="ECO:0000313" key="3">
    <source>
        <dbReference type="Proteomes" id="UP000299102"/>
    </source>
</evidence>
<protein>
    <submittedName>
        <fullName evidence="2">Uncharacterized protein</fullName>
    </submittedName>
</protein>
<name>A0A4C1USY9_EUMVA</name>
<dbReference type="EMBL" id="BGZK01000222">
    <property type="protein sequence ID" value="GBP29581.1"/>
    <property type="molecule type" value="Genomic_DNA"/>
</dbReference>
<organism evidence="2 3">
    <name type="scientific">Eumeta variegata</name>
    <name type="common">Bagworm moth</name>
    <name type="synonym">Eumeta japonica</name>
    <dbReference type="NCBI Taxonomy" id="151549"/>
    <lineage>
        <taxon>Eukaryota</taxon>
        <taxon>Metazoa</taxon>
        <taxon>Ecdysozoa</taxon>
        <taxon>Arthropoda</taxon>
        <taxon>Hexapoda</taxon>
        <taxon>Insecta</taxon>
        <taxon>Pterygota</taxon>
        <taxon>Neoptera</taxon>
        <taxon>Endopterygota</taxon>
        <taxon>Lepidoptera</taxon>
        <taxon>Glossata</taxon>
        <taxon>Ditrysia</taxon>
        <taxon>Tineoidea</taxon>
        <taxon>Psychidae</taxon>
        <taxon>Oiketicinae</taxon>
        <taxon>Eumeta</taxon>
    </lineage>
</organism>
<evidence type="ECO:0000313" key="2">
    <source>
        <dbReference type="EMBL" id="GBP29581.1"/>
    </source>
</evidence>
<dbReference type="AlphaFoldDB" id="A0A4C1USY9"/>
<gene>
    <name evidence="2" type="ORF">EVAR_79130_1</name>
</gene>
<feature type="compositionally biased region" description="Polar residues" evidence="1">
    <location>
        <begin position="1"/>
        <end position="22"/>
    </location>
</feature>
<reference evidence="2 3" key="1">
    <citation type="journal article" date="2019" name="Commun. Biol.">
        <title>The bagworm genome reveals a unique fibroin gene that provides high tensile strength.</title>
        <authorList>
            <person name="Kono N."/>
            <person name="Nakamura H."/>
            <person name="Ohtoshi R."/>
            <person name="Tomita M."/>
            <person name="Numata K."/>
            <person name="Arakawa K."/>
        </authorList>
    </citation>
    <scope>NUCLEOTIDE SEQUENCE [LARGE SCALE GENOMIC DNA]</scope>
</reference>
<accession>A0A4C1USY9</accession>
<sequence length="111" mass="12864">MPSLTHLHQYTHPSDRVTQNVRRGSGGDPPRREVGTSHWEPVQIYIWIQGQTVTIDKYRDTSALEMRQPQDRDCTSRSLDSRFIDHRTPRWCATTRHSKQGGHFRAPGAEK</sequence>
<feature type="region of interest" description="Disordered" evidence="1">
    <location>
        <begin position="1"/>
        <end position="36"/>
    </location>
</feature>
<comment type="caution">
    <text evidence="2">The sequence shown here is derived from an EMBL/GenBank/DDBJ whole genome shotgun (WGS) entry which is preliminary data.</text>
</comment>
<proteinExistence type="predicted"/>
<keyword evidence="3" id="KW-1185">Reference proteome</keyword>
<dbReference type="Proteomes" id="UP000299102">
    <property type="component" value="Unassembled WGS sequence"/>
</dbReference>
<evidence type="ECO:0000256" key="1">
    <source>
        <dbReference type="SAM" id="MobiDB-lite"/>
    </source>
</evidence>